<dbReference type="AlphaFoldDB" id="A0A5A8F7R6"/>
<dbReference type="GO" id="GO:0016020">
    <property type="term" value="C:membrane"/>
    <property type="evidence" value="ECO:0007669"/>
    <property type="project" value="UniProtKB-SubCell"/>
</dbReference>
<comment type="function">
    <text evidence="6">HflC and HflK could regulate a protease.</text>
</comment>
<comment type="subcellular location">
    <subcellularLocation>
        <location evidence="1">Membrane</location>
        <topology evidence="1">Single-pass membrane protein</topology>
    </subcellularLocation>
</comment>
<evidence type="ECO:0000313" key="8">
    <source>
        <dbReference type="EMBL" id="KAA0257988.1"/>
    </source>
</evidence>
<dbReference type="InterPro" id="IPR001972">
    <property type="entry name" value="Stomatin_HflK_fam"/>
</dbReference>
<gene>
    <name evidence="8" type="primary">hflC</name>
    <name evidence="8" type="ORF">FHQ18_06235</name>
</gene>
<keyword evidence="5" id="KW-0472">Membrane</keyword>
<comment type="caution">
    <text evidence="8">The sequence shown here is derived from an EMBL/GenBank/DDBJ whole genome shotgun (WGS) entry which is preliminary data.</text>
</comment>
<reference evidence="8 9" key="1">
    <citation type="submission" date="2019-06" db="EMBL/GenBank/DDBJ databases">
        <title>Genomic insights into carbon and energy metabolism of Deferribacter autotrophicus revealed new metabolic traits in the phylum Deferribacteres.</title>
        <authorList>
            <person name="Slobodkin A.I."/>
            <person name="Slobodkina G.B."/>
            <person name="Allioux M."/>
            <person name="Alain K."/>
            <person name="Jebbar M."/>
            <person name="Shadrin V."/>
            <person name="Kublanov I.V."/>
            <person name="Toshchakov S.V."/>
            <person name="Bonch-Osmolovskaya E.A."/>
        </authorList>
    </citation>
    <scope>NUCLEOTIDE SEQUENCE [LARGE SCALE GENOMIC DNA]</scope>
    <source>
        <strain evidence="8 9">SL50</strain>
    </source>
</reference>
<evidence type="ECO:0000256" key="6">
    <source>
        <dbReference type="PIRNR" id="PIRNR005651"/>
    </source>
</evidence>
<dbReference type="RefSeq" id="WP_149266309.1">
    <property type="nucleotide sequence ID" value="NZ_VFJB01000005.1"/>
</dbReference>
<dbReference type="SMART" id="SM00244">
    <property type="entry name" value="PHB"/>
    <property type="match status" value="1"/>
</dbReference>
<evidence type="ECO:0000256" key="5">
    <source>
        <dbReference type="ARBA" id="ARBA00023136"/>
    </source>
</evidence>
<keyword evidence="4" id="KW-1133">Transmembrane helix</keyword>
<feature type="domain" description="Band 7" evidence="7">
    <location>
        <begin position="20"/>
        <end position="182"/>
    </location>
</feature>
<keyword evidence="9" id="KW-1185">Reference proteome</keyword>
<keyword evidence="8" id="KW-0378">Hydrolase</keyword>
<protein>
    <recommendedName>
        <fullName evidence="6">Protein HflC</fullName>
    </recommendedName>
</protein>
<evidence type="ECO:0000256" key="4">
    <source>
        <dbReference type="ARBA" id="ARBA00022989"/>
    </source>
</evidence>
<comment type="similarity">
    <text evidence="2 6">Belongs to the band 7/mec-2 family. HflC subfamily.</text>
</comment>
<dbReference type="Proteomes" id="UP000322876">
    <property type="component" value="Unassembled WGS sequence"/>
</dbReference>
<dbReference type="OrthoDB" id="9812991at2"/>
<evidence type="ECO:0000256" key="3">
    <source>
        <dbReference type="ARBA" id="ARBA00022692"/>
    </source>
</evidence>
<dbReference type="EMBL" id="VFJB01000005">
    <property type="protein sequence ID" value="KAA0257988.1"/>
    <property type="molecule type" value="Genomic_DNA"/>
</dbReference>
<dbReference type="PANTHER" id="PTHR42911:SF1">
    <property type="entry name" value="MODULATOR OF FTSH PROTEASE HFLC"/>
    <property type="match status" value="1"/>
</dbReference>
<dbReference type="InterPro" id="IPR010200">
    <property type="entry name" value="HflC"/>
</dbReference>
<proteinExistence type="inferred from homology"/>
<dbReference type="SUPFAM" id="SSF117892">
    <property type="entry name" value="Band 7/SPFH domain"/>
    <property type="match status" value="1"/>
</dbReference>
<dbReference type="CDD" id="cd03405">
    <property type="entry name" value="SPFH_HflC"/>
    <property type="match status" value="1"/>
</dbReference>
<name>A0A5A8F7R6_9BACT</name>
<dbReference type="PANTHER" id="PTHR42911">
    <property type="entry name" value="MODULATOR OF FTSH PROTEASE HFLC"/>
    <property type="match status" value="1"/>
</dbReference>
<evidence type="ECO:0000256" key="2">
    <source>
        <dbReference type="ARBA" id="ARBA00007862"/>
    </source>
</evidence>
<sequence>MKKASFLLIALLMIIIGYKSFFFVVDITEYAIVTELGKPKKTVKEPGVYFRIPFAQQIIFFSKKLMEYDAPPSEILTKDKKTLVVDNYCRWKIVEPLKFYLAFRDVRSALARIDDIIYSEMRIELGKHNLIDVVSDNRNEIMRNVTKASRIKAKDFGIEIIDIRIKRADLPPENEKAVYARMKAERERIAKQYRSEGREEAQKIRARTEKERTIILAEAYRKVQKIKGDTDAKVIKIYAEAFSQDPDFYDFLKKLEVYEQTFDDKTKLFLSTDSYFFRLLKEGTK</sequence>
<dbReference type="NCBIfam" id="TIGR01932">
    <property type="entry name" value="hflC"/>
    <property type="match status" value="1"/>
</dbReference>
<dbReference type="Pfam" id="PF01145">
    <property type="entry name" value="Band_7"/>
    <property type="match status" value="1"/>
</dbReference>
<dbReference type="GO" id="GO:0008233">
    <property type="term" value="F:peptidase activity"/>
    <property type="evidence" value="ECO:0007669"/>
    <property type="project" value="UniProtKB-KW"/>
</dbReference>
<dbReference type="PRINTS" id="PR00721">
    <property type="entry name" value="STOMATIN"/>
</dbReference>
<dbReference type="InterPro" id="IPR001107">
    <property type="entry name" value="Band_7"/>
</dbReference>
<dbReference type="InterPro" id="IPR036013">
    <property type="entry name" value="Band_7/SPFH_dom_sf"/>
</dbReference>
<keyword evidence="8" id="KW-0645">Protease</keyword>
<organism evidence="8 9">
    <name type="scientific">Deferribacter autotrophicus</name>
    <dbReference type="NCBI Taxonomy" id="500465"/>
    <lineage>
        <taxon>Bacteria</taxon>
        <taxon>Pseudomonadati</taxon>
        <taxon>Deferribacterota</taxon>
        <taxon>Deferribacteres</taxon>
        <taxon>Deferribacterales</taxon>
        <taxon>Deferribacteraceae</taxon>
        <taxon>Deferribacter</taxon>
    </lineage>
</organism>
<dbReference type="Gene3D" id="3.30.479.30">
    <property type="entry name" value="Band 7 domain"/>
    <property type="match status" value="1"/>
</dbReference>
<keyword evidence="3" id="KW-0812">Transmembrane</keyword>
<dbReference type="PIRSF" id="PIRSF005651">
    <property type="entry name" value="HflC"/>
    <property type="match status" value="1"/>
</dbReference>
<evidence type="ECO:0000256" key="1">
    <source>
        <dbReference type="ARBA" id="ARBA00004167"/>
    </source>
</evidence>
<evidence type="ECO:0000313" key="9">
    <source>
        <dbReference type="Proteomes" id="UP000322876"/>
    </source>
</evidence>
<accession>A0A5A8F7R6</accession>
<evidence type="ECO:0000259" key="7">
    <source>
        <dbReference type="SMART" id="SM00244"/>
    </source>
</evidence>
<dbReference type="GO" id="GO:0006508">
    <property type="term" value="P:proteolysis"/>
    <property type="evidence" value="ECO:0007669"/>
    <property type="project" value="UniProtKB-KW"/>
</dbReference>